<gene>
    <name evidence="6" type="ORF">RMAR00112_LOCUS34742</name>
</gene>
<evidence type="ECO:0000256" key="2">
    <source>
        <dbReference type="ARBA" id="ARBA00022884"/>
    </source>
</evidence>
<dbReference type="InterPro" id="IPR058699">
    <property type="entry name" value="RRM_LARP4/4B"/>
</dbReference>
<reference evidence="6" key="1">
    <citation type="submission" date="2021-01" db="EMBL/GenBank/DDBJ databases">
        <authorList>
            <person name="Corre E."/>
            <person name="Pelletier E."/>
            <person name="Niang G."/>
            <person name="Scheremetjew M."/>
            <person name="Finn R."/>
            <person name="Kale V."/>
            <person name="Holt S."/>
            <person name="Cochrane G."/>
            <person name="Meng A."/>
            <person name="Brown T."/>
            <person name="Cohen L."/>
        </authorList>
    </citation>
    <scope>NUCLEOTIDE SEQUENCE</scope>
    <source>
        <strain evidence="6">CCMP 769</strain>
    </source>
</reference>
<dbReference type="SUPFAM" id="SSF46785">
    <property type="entry name" value="Winged helix' DNA-binding domain"/>
    <property type="match status" value="1"/>
</dbReference>
<evidence type="ECO:0000256" key="4">
    <source>
        <dbReference type="SAM" id="MobiDB-lite"/>
    </source>
</evidence>
<dbReference type="InterPro" id="IPR045180">
    <property type="entry name" value="La_dom_prot"/>
</dbReference>
<dbReference type="PROSITE" id="PS50961">
    <property type="entry name" value="HTH_LA"/>
    <property type="match status" value="1"/>
</dbReference>
<dbReference type="AlphaFoldDB" id="A0A7S3ACD8"/>
<dbReference type="EMBL" id="HBHW01044706">
    <property type="protein sequence ID" value="CAE0066670.1"/>
    <property type="molecule type" value="Transcribed_RNA"/>
</dbReference>
<feature type="region of interest" description="Disordered" evidence="4">
    <location>
        <begin position="250"/>
        <end position="440"/>
    </location>
</feature>
<evidence type="ECO:0000256" key="3">
    <source>
        <dbReference type="PROSITE-ProRule" id="PRU00332"/>
    </source>
</evidence>
<feature type="compositionally biased region" description="Basic and acidic residues" evidence="4">
    <location>
        <begin position="480"/>
        <end position="502"/>
    </location>
</feature>
<dbReference type="GO" id="GO:0003723">
    <property type="term" value="F:RNA binding"/>
    <property type="evidence" value="ECO:0007669"/>
    <property type="project" value="UniProtKB-UniRule"/>
</dbReference>
<dbReference type="Gene3D" id="1.10.10.10">
    <property type="entry name" value="Winged helix-like DNA-binding domain superfamily/Winged helix DNA-binding domain"/>
    <property type="match status" value="1"/>
</dbReference>
<dbReference type="Pfam" id="PF05383">
    <property type="entry name" value="La"/>
    <property type="match status" value="1"/>
</dbReference>
<organism evidence="6">
    <name type="scientific">Rhodosorus marinus</name>
    <dbReference type="NCBI Taxonomy" id="101924"/>
    <lineage>
        <taxon>Eukaryota</taxon>
        <taxon>Rhodophyta</taxon>
        <taxon>Stylonematophyceae</taxon>
        <taxon>Stylonematales</taxon>
        <taxon>Stylonemataceae</taxon>
        <taxon>Rhodosorus</taxon>
    </lineage>
</organism>
<name>A0A7S3ACD8_9RHOD</name>
<feature type="compositionally biased region" description="Polar residues" evidence="4">
    <location>
        <begin position="261"/>
        <end position="273"/>
    </location>
</feature>
<feature type="domain" description="HTH La-type RNA-binding" evidence="5">
    <location>
        <begin position="23"/>
        <end position="114"/>
    </location>
</feature>
<feature type="compositionally biased region" description="Basic and acidic residues" evidence="4">
    <location>
        <begin position="526"/>
        <end position="543"/>
    </location>
</feature>
<keyword evidence="2 3" id="KW-0694">RNA-binding</keyword>
<accession>A0A7S3ACD8</accession>
<dbReference type="InterPro" id="IPR036390">
    <property type="entry name" value="WH_DNA-bd_sf"/>
</dbReference>
<feature type="compositionally biased region" description="Basic and acidic residues" evidence="4">
    <location>
        <begin position="322"/>
        <end position="341"/>
    </location>
</feature>
<dbReference type="InterPro" id="IPR006630">
    <property type="entry name" value="La_HTH"/>
</dbReference>
<feature type="region of interest" description="Disordered" evidence="4">
    <location>
        <begin position="1"/>
        <end position="23"/>
    </location>
</feature>
<feature type="compositionally biased region" description="Low complexity" evidence="4">
    <location>
        <begin position="430"/>
        <end position="440"/>
    </location>
</feature>
<dbReference type="InterPro" id="IPR035979">
    <property type="entry name" value="RBD_domain_sf"/>
</dbReference>
<evidence type="ECO:0000259" key="5">
    <source>
        <dbReference type="PROSITE" id="PS50961"/>
    </source>
</evidence>
<sequence length="566" mass="61367">MGSAEDGTPDVAPALSGSRSDLGVGEQDVDAAVVRQVEFYLSWRNLQADYYLKERMTPDHWVPLQLIVDFPKMKAFQISSVENLARILKENSTELEVNLSTFQVRPLFLVQDTKRSVLILREIPSGTSEQEIRDLFDGVEDCPPIYSIMPELENQWFVTFDTEKGAHLAFELTKTMHFKDKTVKARVKNNPTAGASYLEPGVLPVVELAQPNTPTYYAPPYYQRGGFAGPLPQDPVSAPVVTGAIPMVQHQRRSSRGVLSPQPNHRSSPSPQARGQGPAGGVPVTAGGSERGTSSPNMRPNQRLSRQANASKGGRPKGKRNRYPEGGENRGSDSAAEKPKQDVSFTQTNFPPLGKEDTPQNEEKEPTEQKEAREAKDTKDTKNTKDTKEVKEPAVNVVKEAADKSSTPSAEKVANDVSAVVSDDDKRASRSSSESGANGSAKTYASILLAAKAAKQQVPVQDSPSPTQAHARLNDVASAQKEKESVTPPRDAPDPVKEEPKPETSGTNNLNTNQSVTAAEASGDSPDERGVADVKPEVTEETRPVSVWSNLPRSVLEAPSSQAQTQ</sequence>
<feature type="region of interest" description="Disordered" evidence="4">
    <location>
        <begin position="453"/>
        <end position="566"/>
    </location>
</feature>
<feature type="compositionally biased region" description="Polar residues" evidence="4">
    <location>
        <begin position="458"/>
        <end position="468"/>
    </location>
</feature>
<evidence type="ECO:0000313" key="6">
    <source>
        <dbReference type="EMBL" id="CAE0066670.1"/>
    </source>
</evidence>
<feature type="compositionally biased region" description="Basic and acidic residues" evidence="4">
    <location>
        <begin position="354"/>
        <end position="392"/>
    </location>
</feature>
<feature type="compositionally biased region" description="Polar residues" evidence="4">
    <location>
        <begin position="504"/>
        <end position="517"/>
    </location>
</feature>
<keyword evidence="1" id="KW-0597">Phosphoprotein</keyword>
<dbReference type="SUPFAM" id="SSF54928">
    <property type="entry name" value="RNA-binding domain, RBD"/>
    <property type="match status" value="1"/>
</dbReference>
<dbReference type="SMART" id="SM00715">
    <property type="entry name" value="LA"/>
    <property type="match status" value="1"/>
</dbReference>
<dbReference type="Gene3D" id="3.30.70.330">
    <property type="match status" value="1"/>
</dbReference>
<protein>
    <recommendedName>
        <fullName evidence="5">HTH La-type RNA-binding domain-containing protein</fullName>
    </recommendedName>
</protein>
<proteinExistence type="predicted"/>
<feature type="compositionally biased region" description="Polar residues" evidence="4">
    <location>
        <begin position="291"/>
        <end position="310"/>
    </location>
</feature>
<dbReference type="PANTHER" id="PTHR22792">
    <property type="entry name" value="LUPUS LA PROTEIN-RELATED"/>
    <property type="match status" value="1"/>
</dbReference>
<dbReference type="InterPro" id="IPR012677">
    <property type="entry name" value="Nucleotide-bd_a/b_plait_sf"/>
</dbReference>
<evidence type="ECO:0000256" key="1">
    <source>
        <dbReference type="ARBA" id="ARBA00022553"/>
    </source>
</evidence>
<dbReference type="InterPro" id="IPR036388">
    <property type="entry name" value="WH-like_DNA-bd_sf"/>
</dbReference>
<dbReference type="Pfam" id="PF26088">
    <property type="entry name" value="RRM_LARP4"/>
    <property type="match status" value="1"/>
</dbReference>